<protein>
    <submittedName>
        <fullName evidence="2">Uncharacterized protein</fullName>
    </submittedName>
</protein>
<sequence>MVSLSMAESAATSAGISFRICHRLCICGVSSYGSSCSHMHYPSDGLCGSTFVALKLWGALLLVLLSARLTIAHGVMETPWNAHPVAISVPIHDSSGSALLGGPSIVVRISLSDLQQRQELERSIQLAAFQQFGSRKTGQIYAVTVPGFQGDVRAVRLRSGSFHRYGIKINEFTIPQGCYVEPVPERILLVYTKFSNSSLFQSVPAGYALASSVLSVLVYDGAELGTSEKPNNLTVSTSSALISIGFPQISGSECAYFSNNSTTVNISDTSQGVCQADHLGAFALVNRVLEPALPPAGLESSSNKHSNTWKIVLGSVVGGLILLLVIIIFAWGVGKRRNDAKISRMEYQAEQGETLQMATIRNSRVPTATNTRTQATLVNDYTV</sequence>
<comment type="caution">
    <text evidence="2">The sequence shown here is derived from an EMBL/GenBank/DDBJ whole genome shotgun (WGS) entry which is preliminary data.</text>
</comment>
<keyword evidence="1" id="KW-0812">Transmembrane</keyword>
<feature type="transmembrane region" description="Helical" evidence="1">
    <location>
        <begin position="311"/>
        <end position="334"/>
    </location>
</feature>
<keyword evidence="3" id="KW-1185">Reference proteome</keyword>
<keyword evidence="1" id="KW-0472">Membrane</keyword>
<dbReference type="InterPro" id="IPR010605">
    <property type="entry name" value="DUF1191"/>
</dbReference>
<dbReference type="AlphaFoldDB" id="A0A8T2U0N5"/>
<dbReference type="OrthoDB" id="1925347at2759"/>
<reference evidence="2" key="1">
    <citation type="submission" date="2021-08" db="EMBL/GenBank/DDBJ databases">
        <title>WGS assembly of Ceratopteris richardii.</title>
        <authorList>
            <person name="Marchant D.B."/>
            <person name="Chen G."/>
            <person name="Jenkins J."/>
            <person name="Shu S."/>
            <person name="Leebens-Mack J."/>
            <person name="Grimwood J."/>
            <person name="Schmutz J."/>
            <person name="Soltis P."/>
            <person name="Soltis D."/>
            <person name="Chen Z.-H."/>
        </authorList>
    </citation>
    <scope>NUCLEOTIDE SEQUENCE</scope>
    <source>
        <strain evidence="2">Whitten #5841</strain>
        <tissue evidence="2">Leaf</tissue>
    </source>
</reference>
<dbReference type="OMA" id="AVARCVW"/>
<gene>
    <name evidence="2" type="ORF">KP509_11G092100</name>
</gene>
<organism evidence="2 3">
    <name type="scientific">Ceratopteris richardii</name>
    <name type="common">Triangle waterfern</name>
    <dbReference type="NCBI Taxonomy" id="49495"/>
    <lineage>
        <taxon>Eukaryota</taxon>
        <taxon>Viridiplantae</taxon>
        <taxon>Streptophyta</taxon>
        <taxon>Embryophyta</taxon>
        <taxon>Tracheophyta</taxon>
        <taxon>Polypodiopsida</taxon>
        <taxon>Polypodiidae</taxon>
        <taxon>Polypodiales</taxon>
        <taxon>Pteridineae</taxon>
        <taxon>Pteridaceae</taxon>
        <taxon>Parkerioideae</taxon>
        <taxon>Ceratopteris</taxon>
    </lineage>
</organism>
<proteinExistence type="predicted"/>
<dbReference type="Proteomes" id="UP000825935">
    <property type="component" value="Chromosome 11"/>
</dbReference>
<dbReference type="PANTHER" id="PTHR33512">
    <property type="entry name" value="PROTEIN, PUTATIVE (DUF1191)-RELATED"/>
    <property type="match status" value="1"/>
</dbReference>
<evidence type="ECO:0000313" key="3">
    <source>
        <dbReference type="Proteomes" id="UP000825935"/>
    </source>
</evidence>
<name>A0A8T2U0N5_CERRI</name>
<accession>A0A8T2U0N5</accession>
<evidence type="ECO:0000313" key="2">
    <source>
        <dbReference type="EMBL" id="KAH7426239.1"/>
    </source>
</evidence>
<dbReference type="PANTHER" id="PTHR33512:SF14">
    <property type="entry name" value="EXPRESSED PROTEIN"/>
    <property type="match status" value="1"/>
</dbReference>
<dbReference type="EMBL" id="CM035416">
    <property type="protein sequence ID" value="KAH7426239.1"/>
    <property type="molecule type" value="Genomic_DNA"/>
</dbReference>
<dbReference type="Pfam" id="PF06697">
    <property type="entry name" value="DUF1191"/>
    <property type="match status" value="1"/>
</dbReference>
<evidence type="ECO:0000256" key="1">
    <source>
        <dbReference type="SAM" id="Phobius"/>
    </source>
</evidence>
<keyword evidence="1" id="KW-1133">Transmembrane helix</keyword>
<dbReference type="GO" id="GO:0016020">
    <property type="term" value="C:membrane"/>
    <property type="evidence" value="ECO:0007669"/>
    <property type="project" value="TreeGrafter"/>
</dbReference>